<dbReference type="EMBL" id="CP014242">
    <property type="protein sequence ID" value="AMD19073.1"/>
    <property type="molecule type" value="Genomic_DNA"/>
</dbReference>
<keyword evidence="3" id="KW-1185">Reference proteome</keyword>
<dbReference type="OrthoDB" id="4057748at2759"/>
<name>A0A109UX38_9SACH</name>
<organism evidence="2 3">
    <name type="scientific">Eremothecium sinecaudum</name>
    <dbReference type="NCBI Taxonomy" id="45286"/>
    <lineage>
        <taxon>Eukaryota</taxon>
        <taxon>Fungi</taxon>
        <taxon>Dikarya</taxon>
        <taxon>Ascomycota</taxon>
        <taxon>Saccharomycotina</taxon>
        <taxon>Saccharomycetes</taxon>
        <taxon>Saccharomycetales</taxon>
        <taxon>Saccharomycetaceae</taxon>
        <taxon>Eremothecium</taxon>
    </lineage>
</organism>
<reference evidence="2 3" key="1">
    <citation type="submission" date="2016-01" db="EMBL/GenBank/DDBJ databases">
        <title>Genome sequence of the yeast Holleya sinecauda.</title>
        <authorList>
            <person name="Dietrich F.S."/>
        </authorList>
    </citation>
    <scope>NUCLEOTIDE SEQUENCE [LARGE SCALE GENOMIC DNA]</scope>
    <source>
        <strain evidence="2 3">ATCC 58844</strain>
    </source>
</reference>
<dbReference type="AlphaFoldDB" id="A0A109UX38"/>
<evidence type="ECO:0000256" key="1">
    <source>
        <dbReference type="SAM" id="Coils"/>
    </source>
</evidence>
<gene>
    <name evidence="2" type="ORF">AW171_hschr2883</name>
</gene>
<evidence type="ECO:0000313" key="3">
    <source>
        <dbReference type="Proteomes" id="UP000243052"/>
    </source>
</evidence>
<dbReference type="GeneID" id="28722531"/>
<protein>
    <submittedName>
        <fullName evidence="2">HBR172Wp</fullName>
    </submittedName>
</protein>
<dbReference type="RefSeq" id="XP_017986069.1">
    <property type="nucleotide sequence ID" value="XM_018130580.1"/>
</dbReference>
<proteinExistence type="predicted"/>
<dbReference type="Proteomes" id="UP000243052">
    <property type="component" value="Chromosome ii"/>
</dbReference>
<evidence type="ECO:0000313" key="2">
    <source>
        <dbReference type="EMBL" id="AMD19073.1"/>
    </source>
</evidence>
<sequence>MDSFTDCFIKFLKSLQLVCSVRQNNLQLCELSFIKSIAKKILQSDVRDEDFSSWDSFIRFLQLSGITGIDQLVEEFDYTFLESQKIPLSESSALQLELLCCILLKWIHKQNPDYISSVAKDEGYLLLETLQHSPYGEIAIVRWQKNVLSRKRDDLLKTVREGEATIQVHIKLQVALEQRLKKIADDNSELQREKMDLEILCDNKLKELGKLNKKLQKLTRDYEQLKRENEELLTENMNTKLNQVSPFERSLRSSTPDTLSHTDIKGQFEVDMETTKLEEEIIYLKQECNLLNVWIRNLLFQNA</sequence>
<feature type="coiled-coil region" evidence="1">
    <location>
        <begin position="173"/>
        <end position="242"/>
    </location>
</feature>
<accession>A0A109UX38</accession>
<keyword evidence="1" id="KW-0175">Coiled coil</keyword>